<evidence type="ECO:0000256" key="7">
    <source>
        <dbReference type="ARBA" id="ARBA00022741"/>
    </source>
</evidence>
<evidence type="ECO:0000259" key="16">
    <source>
        <dbReference type="PROSITE" id="PS50110"/>
    </source>
</evidence>
<dbReference type="GO" id="GO:0000155">
    <property type="term" value="F:phosphorelay sensor kinase activity"/>
    <property type="evidence" value="ECO:0007669"/>
    <property type="project" value="UniProtKB-ARBA"/>
</dbReference>
<dbReference type="InterPro" id="IPR011006">
    <property type="entry name" value="CheY-like_superfamily"/>
</dbReference>
<reference evidence="18" key="1">
    <citation type="submission" date="2020-07" db="EMBL/GenBank/DDBJ databases">
        <title>Huge and variable diversity of episymbiotic CPR bacteria and DPANN archaea in groundwater ecosystems.</title>
        <authorList>
            <person name="He C.Y."/>
            <person name="Keren R."/>
            <person name="Whittaker M."/>
            <person name="Farag I.F."/>
            <person name="Doudna J."/>
            <person name="Cate J.H.D."/>
            <person name="Banfield J.F."/>
        </authorList>
    </citation>
    <scope>NUCLEOTIDE SEQUENCE</scope>
    <source>
        <strain evidence="18">NC_groundwater_1664_Pr3_B-0.1um_52_9</strain>
    </source>
</reference>
<dbReference type="AlphaFoldDB" id="A0A9D6V3L3"/>
<dbReference type="PANTHER" id="PTHR45339">
    <property type="entry name" value="HYBRID SIGNAL TRANSDUCTION HISTIDINE KINASE J"/>
    <property type="match status" value="1"/>
</dbReference>
<keyword evidence="8" id="KW-0067">ATP-binding</keyword>
<keyword evidence="5 13" id="KW-0597">Phosphoprotein</keyword>
<comment type="caution">
    <text evidence="18">The sequence shown here is derived from an EMBL/GenBank/DDBJ whole genome shotgun (WGS) entry which is preliminary data.</text>
</comment>
<accession>A0A9D6V3L3</accession>
<dbReference type="SMART" id="SM00448">
    <property type="entry name" value="REC"/>
    <property type="match status" value="2"/>
</dbReference>
<dbReference type="GO" id="GO:0005886">
    <property type="term" value="C:plasma membrane"/>
    <property type="evidence" value="ECO:0007669"/>
    <property type="project" value="UniProtKB-SubCell"/>
</dbReference>
<evidence type="ECO:0000313" key="18">
    <source>
        <dbReference type="EMBL" id="MBI5251465.1"/>
    </source>
</evidence>
<evidence type="ECO:0000259" key="15">
    <source>
        <dbReference type="PROSITE" id="PS50109"/>
    </source>
</evidence>
<dbReference type="Gene3D" id="3.40.50.2300">
    <property type="match status" value="2"/>
</dbReference>
<evidence type="ECO:0000313" key="19">
    <source>
        <dbReference type="Proteomes" id="UP000807825"/>
    </source>
</evidence>
<feature type="domain" description="Response regulatory" evidence="16">
    <location>
        <begin position="91"/>
        <end position="212"/>
    </location>
</feature>
<dbReference type="Proteomes" id="UP000807825">
    <property type="component" value="Unassembled WGS sequence"/>
</dbReference>
<evidence type="ECO:0000256" key="12">
    <source>
        <dbReference type="PROSITE-ProRule" id="PRU00110"/>
    </source>
</evidence>
<comment type="catalytic activity">
    <reaction evidence="1">
        <text>ATP + protein L-histidine = ADP + protein N-phospho-L-histidine.</text>
        <dbReference type="EC" id="2.7.13.3"/>
    </reaction>
</comment>
<evidence type="ECO:0000256" key="2">
    <source>
        <dbReference type="ARBA" id="ARBA00004651"/>
    </source>
</evidence>
<keyword evidence="7" id="KW-0547">Nucleotide-binding</keyword>
<dbReference type="Pfam" id="PF02518">
    <property type="entry name" value="HATPase_c"/>
    <property type="match status" value="1"/>
</dbReference>
<dbReference type="SUPFAM" id="SSF52172">
    <property type="entry name" value="CheY-like"/>
    <property type="match status" value="2"/>
</dbReference>
<proteinExistence type="predicted"/>
<dbReference type="CDD" id="cd00156">
    <property type="entry name" value="REC"/>
    <property type="match status" value="1"/>
</dbReference>
<evidence type="ECO:0000256" key="14">
    <source>
        <dbReference type="SAM" id="Coils"/>
    </source>
</evidence>
<feature type="modified residue" description="4-aspartylphosphate" evidence="13">
    <location>
        <position position="287"/>
    </location>
</feature>
<feature type="domain" description="Response regulatory" evidence="16">
    <location>
        <begin position="238"/>
        <end position="356"/>
    </location>
</feature>
<evidence type="ECO:0000259" key="17">
    <source>
        <dbReference type="PROSITE" id="PS50894"/>
    </source>
</evidence>
<organism evidence="18 19">
    <name type="scientific">Desulfomonile tiedjei</name>
    <dbReference type="NCBI Taxonomy" id="2358"/>
    <lineage>
        <taxon>Bacteria</taxon>
        <taxon>Pseudomonadati</taxon>
        <taxon>Thermodesulfobacteriota</taxon>
        <taxon>Desulfomonilia</taxon>
        <taxon>Desulfomonilales</taxon>
        <taxon>Desulfomonilaceae</taxon>
        <taxon>Desulfomonile</taxon>
    </lineage>
</organism>
<evidence type="ECO:0000256" key="8">
    <source>
        <dbReference type="ARBA" id="ARBA00022840"/>
    </source>
</evidence>
<dbReference type="InterPro" id="IPR005467">
    <property type="entry name" value="His_kinase_dom"/>
</dbReference>
<dbReference type="InterPro" id="IPR004358">
    <property type="entry name" value="Sig_transdc_His_kin-like_C"/>
</dbReference>
<evidence type="ECO:0000256" key="5">
    <source>
        <dbReference type="ARBA" id="ARBA00022553"/>
    </source>
</evidence>
<dbReference type="SMART" id="SM00387">
    <property type="entry name" value="HATPase_c"/>
    <property type="match status" value="1"/>
</dbReference>
<feature type="coiled-coil region" evidence="14">
    <location>
        <begin position="457"/>
        <end position="484"/>
    </location>
</feature>
<feature type="domain" description="HPt" evidence="17">
    <location>
        <begin position="388"/>
        <end position="481"/>
    </location>
</feature>
<dbReference type="PRINTS" id="PR00344">
    <property type="entry name" value="BCTRLSENSOR"/>
</dbReference>
<protein>
    <recommendedName>
        <fullName evidence="3">histidine kinase</fullName>
        <ecNumber evidence="3">2.7.13.3</ecNumber>
    </recommendedName>
</protein>
<evidence type="ECO:0000256" key="1">
    <source>
        <dbReference type="ARBA" id="ARBA00000085"/>
    </source>
</evidence>
<dbReference type="InterPro" id="IPR008207">
    <property type="entry name" value="Sig_transdc_His_kin_Hpt_dom"/>
</dbReference>
<name>A0A9D6V3L3_9BACT</name>
<evidence type="ECO:0000256" key="3">
    <source>
        <dbReference type="ARBA" id="ARBA00012438"/>
    </source>
</evidence>
<dbReference type="Pfam" id="PF00072">
    <property type="entry name" value="Response_reg"/>
    <property type="match status" value="2"/>
</dbReference>
<dbReference type="InterPro" id="IPR003594">
    <property type="entry name" value="HATPase_dom"/>
</dbReference>
<feature type="modified residue" description="Phosphohistidine" evidence="12">
    <location>
        <position position="427"/>
    </location>
</feature>
<evidence type="ECO:0000256" key="10">
    <source>
        <dbReference type="ARBA" id="ARBA00023012"/>
    </source>
</evidence>
<keyword evidence="10" id="KW-0902">Two-component regulatory system</keyword>
<feature type="modified residue" description="4-aspartylphosphate" evidence="13">
    <location>
        <position position="145"/>
    </location>
</feature>
<dbReference type="Pfam" id="PF01627">
    <property type="entry name" value="Hpt"/>
    <property type="match status" value="1"/>
</dbReference>
<keyword evidence="11" id="KW-0472">Membrane</keyword>
<feature type="non-terminal residue" evidence="18">
    <location>
        <position position="1"/>
    </location>
</feature>
<dbReference type="PANTHER" id="PTHR45339:SF1">
    <property type="entry name" value="HYBRID SIGNAL TRANSDUCTION HISTIDINE KINASE J"/>
    <property type="match status" value="1"/>
</dbReference>
<keyword evidence="14" id="KW-0175">Coiled coil</keyword>
<feature type="domain" description="Histidine kinase" evidence="15">
    <location>
        <begin position="1"/>
        <end position="71"/>
    </location>
</feature>
<evidence type="ECO:0000256" key="4">
    <source>
        <dbReference type="ARBA" id="ARBA00022475"/>
    </source>
</evidence>
<keyword evidence="4" id="KW-1003">Cell membrane</keyword>
<sequence length="497" mass="55147">QDSGPGIPVDQKNTIFKPFEQLDSSTTRAQGGTGLGLAISSQLVEMMGGEIWVDSEIGQGSTFHFTARLEILQASELGADVPKFADLKGIRVLVVDDNETNRRILKEMLTAWGMEPTLADGGHPALELIKESTLREQPFELALIDYMMPEIDGFQLVSMINHDPEMKLEKIVMLTSGGRSGDASRCRELGISAYLFKPVKQADLLDAISMTIRTNDRNASRKEPATGHSVRQQSRKLHLLLAEDNIVNQKLAIRMLQKMGHEVDLAANGRQVLEALSHDSFDLILMDVQMPEMDGFEATRSIRAGKCNGNRPIPIVAMTAHAMKGDRERCLAAGMDGYIAKPINFNELHETIESMLARMGQDRPVCAENDTDKSILDEAELLDRVGGDKDLLQDLVTLFIEDYSIRLNEIRQSIRAGDFDSLRAAAHTLKGSVGNFAAKTAFELVLKLESVTPEQDFHQTEEILESLELELLRLEEALKKMLVETLPYECPSQSMLV</sequence>
<dbReference type="Gene3D" id="1.20.120.160">
    <property type="entry name" value="HPT domain"/>
    <property type="match status" value="1"/>
</dbReference>
<dbReference type="InterPro" id="IPR001789">
    <property type="entry name" value="Sig_transdc_resp-reg_receiver"/>
</dbReference>
<dbReference type="EMBL" id="JACRDE010000483">
    <property type="protein sequence ID" value="MBI5251465.1"/>
    <property type="molecule type" value="Genomic_DNA"/>
</dbReference>
<keyword evidence="6" id="KW-0812">Transmembrane</keyword>
<dbReference type="PROSITE" id="PS50894">
    <property type="entry name" value="HPT"/>
    <property type="match status" value="1"/>
</dbReference>
<dbReference type="SUPFAM" id="SSF47226">
    <property type="entry name" value="Histidine-containing phosphotransfer domain, HPT domain"/>
    <property type="match status" value="1"/>
</dbReference>
<dbReference type="SUPFAM" id="SSF55874">
    <property type="entry name" value="ATPase domain of HSP90 chaperone/DNA topoisomerase II/histidine kinase"/>
    <property type="match status" value="1"/>
</dbReference>
<dbReference type="SMART" id="SM00073">
    <property type="entry name" value="HPT"/>
    <property type="match status" value="1"/>
</dbReference>
<dbReference type="EC" id="2.7.13.3" evidence="3"/>
<dbReference type="CDD" id="cd17546">
    <property type="entry name" value="REC_hyHK_CKI1_RcsC-like"/>
    <property type="match status" value="1"/>
</dbReference>
<evidence type="ECO:0000256" key="9">
    <source>
        <dbReference type="ARBA" id="ARBA00022989"/>
    </source>
</evidence>
<dbReference type="InterPro" id="IPR036641">
    <property type="entry name" value="HPT_dom_sf"/>
</dbReference>
<dbReference type="GO" id="GO:0005524">
    <property type="term" value="F:ATP binding"/>
    <property type="evidence" value="ECO:0007669"/>
    <property type="project" value="UniProtKB-KW"/>
</dbReference>
<dbReference type="PROSITE" id="PS50109">
    <property type="entry name" value="HIS_KIN"/>
    <property type="match status" value="1"/>
</dbReference>
<evidence type="ECO:0000256" key="11">
    <source>
        <dbReference type="ARBA" id="ARBA00023136"/>
    </source>
</evidence>
<keyword evidence="9" id="KW-1133">Transmembrane helix</keyword>
<evidence type="ECO:0000256" key="13">
    <source>
        <dbReference type="PROSITE-ProRule" id="PRU00169"/>
    </source>
</evidence>
<gene>
    <name evidence="18" type="ORF">HY912_18405</name>
</gene>
<evidence type="ECO:0000256" key="6">
    <source>
        <dbReference type="ARBA" id="ARBA00022692"/>
    </source>
</evidence>
<dbReference type="Gene3D" id="3.30.565.10">
    <property type="entry name" value="Histidine kinase-like ATPase, C-terminal domain"/>
    <property type="match status" value="1"/>
</dbReference>
<comment type="subcellular location">
    <subcellularLocation>
        <location evidence="2">Cell membrane</location>
        <topology evidence="2">Multi-pass membrane protein</topology>
    </subcellularLocation>
</comment>
<dbReference type="InterPro" id="IPR036890">
    <property type="entry name" value="HATPase_C_sf"/>
</dbReference>
<dbReference type="PROSITE" id="PS50110">
    <property type="entry name" value="RESPONSE_REGULATORY"/>
    <property type="match status" value="2"/>
</dbReference>